<dbReference type="GO" id="GO:0005886">
    <property type="term" value="C:plasma membrane"/>
    <property type="evidence" value="ECO:0007669"/>
    <property type="project" value="UniProtKB-SubCell"/>
</dbReference>
<evidence type="ECO:0000313" key="9">
    <source>
        <dbReference type="Proteomes" id="UP000029096"/>
    </source>
</evidence>
<dbReference type="Proteomes" id="UP000029096">
    <property type="component" value="Unassembled WGS sequence"/>
</dbReference>
<evidence type="ECO:0000256" key="5">
    <source>
        <dbReference type="ARBA" id="ARBA00023136"/>
    </source>
</evidence>
<keyword evidence="2" id="KW-1003">Cell membrane</keyword>
<evidence type="ECO:0000256" key="4">
    <source>
        <dbReference type="ARBA" id="ARBA00022989"/>
    </source>
</evidence>
<feature type="transmembrane region" description="Helical" evidence="6">
    <location>
        <begin position="72"/>
        <end position="92"/>
    </location>
</feature>
<organism evidence="8 9">
    <name type="scientific">Bifidobacterium bohemicum DSM 22767</name>
    <dbReference type="NCBI Taxonomy" id="1437606"/>
    <lineage>
        <taxon>Bacteria</taxon>
        <taxon>Bacillati</taxon>
        <taxon>Actinomycetota</taxon>
        <taxon>Actinomycetes</taxon>
        <taxon>Bifidobacteriales</taxon>
        <taxon>Bifidobacteriaceae</taxon>
        <taxon>Bifidobacterium</taxon>
    </lineage>
</organism>
<reference evidence="8 9" key="1">
    <citation type="submission" date="2014-03" db="EMBL/GenBank/DDBJ databases">
        <title>Genomics of Bifidobacteria.</title>
        <authorList>
            <person name="Ventura M."/>
            <person name="Milani C."/>
            <person name="Lugli G.A."/>
        </authorList>
    </citation>
    <scope>NUCLEOTIDE SEQUENCE [LARGE SCALE GENOMIC DNA]</scope>
    <source>
        <strain evidence="8 9">DSM 22767</strain>
    </source>
</reference>
<accession>A0A086ZJ86</accession>
<keyword evidence="5 6" id="KW-0472">Membrane</keyword>
<dbReference type="Pfam" id="PF03772">
    <property type="entry name" value="Competence"/>
    <property type="match status" value="1"/>
</dbReference>
<protein>
    <submittedName>
        <fullName evidence="8">Putative transmembrane protein related to ComA</fullName>
    </submittedName>
</protein>
<keyword evidence="4 6" id="KW-1133">Transmembrane helix</keyword>
<keyword evidence="3 6" id="KW-0812">Transmembrane</keyword>
<dbReference type="NCBIfam" id="TIGR00360">
    <property type="entry name" value="ComEC_N-term"/>
    <property type="match status" value="1"/>
</dbReference>
<proteinExistence type="predicted"/>
<sequence>MTKINRMASDWAGSLLEDGDRDWRMLPVALAMWATMLGVHAWFERCGKGPSRPPFPAPASLRRSDRSANLEVSSSLMVVLLAVVLLVVAMSVRSQAGRLIKIACMLVRWPWTVMVICAAMIATEASMAVEYTQMRDPAIVATRQGDSFVVAVMRLTSPVTAASTWQADCQANAVIESFEHGNIVTNSHSRVQLFASGSTCGSIDDGQTIRVHGKIQSARYGSRPVWLTVTAGSKVTLVTPASLPMRIAASMRRSFFSVTERLPDQGRVLVPGLTIGLLGQDFVGDRADGTEPVNATFAKLLEMHFRNSGIIHLMAVSGGHFALVGEFVKRCCALVRMPRQAVALLSLMAYFGLAGLMFPSDSVLRALAMGTLAALSMTLGRRAQPLSSLSWTVIAVLLFDPSMARSFGFALSCAAVLGIVLCTEPLTEWLNAILPLRLAQATSVTLAAQAFTLPVQVLMTPQLPLLALPANLIVAPFVNWSTVTGLLALLLSPLGMWPAYSLAWLSSLGTEIMRWCADMFGTLSVSTLPCVGGPSGALLVLVCEILAITLARESSSWIRRRTTDEPEFEGERFVSTWPQRMATWIHETEQMFESR</sequence>
<comment type="subcellular location">
    <subcellularLocation>
        <location evidence="1">Cell membrane</location>
        <topology evidence="1">Multi-pass membrane protein</topology>
    </subcellularLocation>
</comment>
<dbReference type="InterPro" id="IPR052159">
    <property type="entry name" value="Competence_DNA_uptake"/>
</dbReference>
<feature type="transmembrane region" description="Helical" evidence="6">
    <location>
        <begin position="531"/>
        <end position="551"/>
    </location>
</feature>
<evidence type="ECO:0000256" key="2">
    <source>
        <dbReference type="ARBA" id="ARBA00022475"/>
    </source>
</evidence>
<evidence type="ECO:0000313" key="8">
    <source>
        <dbReference type="EMBL" id="KFI46586.1"/>
    </source>
</evidence>
<feature type="domain" description="ComEC/Rec2-related protein" evidence="7">
    <location>
        <begin position="303"/>
        <end position="550"/>
    </location>
</feature>
<evidence type="ECO:0000259" key="7">
    <source>
        <dbReference type="Pfam" id="PF03772"/>
    </source>
</evidence>
<evidence type="ECO:0000256" key="6">
    <source>
        <dbReference type="SAM" id="Phobius"/>
    </source>
</evidence>
<dbReference type="PANTHER" id="PTHR30619:SF7">
    <property type="entry name" value="BETA-LACTAMASE DOMAIN PROTEIN"/>
    <property type="match status" value="1"/>
</dbReference>
<evidence type="ECO:0000256" key="3">
    <source>
        <dbReference type="ARBA" id="ARBA00022692"/>
    </source>
</evidence>
<evidence type="ECO:0000256" key="1">
    <source>
        <dbReference type="ARBA" id="ARBA00004651"/>
    </source>
</evidence>
<dbReference type="AlphaFoldDB" id="A0A086ZJ86"/>
<dbReference type="EMBL" id="JGYP01000001">
    <property type="protein sequence ID" value="KFI46586.1"/>
    <property type="molecule type" value="Genomic_DNA"/>
</dbReference>
<dbReference type="PANTHER" id="PTHR30619">
    <property type="entry name" value="DNA INTERNALIZATION/COMPETENCE PROTEIN COMEC/REC2"/>
    <property type="match status" value="1"/>
</dbReference>
<dbReference type="STRING" id="1437606.BBOH_0055"/>
<feature type="transmembrane region" description="Helical" evidence="6">
    <location>
        <begin position="99"/>
        <end position="122"/>
    </location>
</feature>
<dbReference type="OrthoDB" id="7177610at2"/>
<name>A0A086ZJ86_9BIFI</name>
<dbReference type="InterPro" id="IPR004477">
    <property type="entry name" value="ComEC_N"/>
</dbReference>
<comment type="caution">
    <text evidence="8">The sequence shown here is derived from an EMBL/GenBank/DDBJ whole genome shotgun (WGS) entry which is preliminary data.</text>
</comment>
<keyword evidence="9" id="KW-1185">Reference proteome</keyword>
<feature type="transmembrane region" description="Helical" evidence="6">
    <location>
        <begin position="340"/>
        <end position="359"/>
    </location>
</feature>
<dbReference type="eggNOG" id="COG0658">
    <property type="taxonomic scope" value="Bacteria"/>
</dbReference>
<feature type="transmembrane region" description="Helical" evidence="6">
    <location>
        <begin position="406"/>
        <end position="426"/>
    </location>
</feature>
<gene>
    <name evidence="8" type="ORF">BBOH_0055</name>
</gene>
<dbReference type="RefSeq" id="WP_081930231.1">
    <property type="nucleotide sequence ID" value="NZ_JDUS01000001.1"/>
</dbReference>